<accession>A0ABV6M9Q5</accession>
<comment type="caution">
    <text evidence="8">The sequence shown here is derived from an EMBL/GenBank/DDBJ whole genome shotgun (WGS) entry which is preliminary data.</text>
</comment>
<feature type="domain" description="HTH deoR-type" evidence="7">
    <location>
        <begin position="18"/>
        <end position="73"/>
    </location>
</feature>
<dbReference type="SMART" id="SM01134">
    <property type="entry name" value="DeoRC"/>
    <property type="match status" value="1"/>
</dbReference>
<gene>
    <name evidence="8" type="ORF">ACFFIA_27665</name>
</gene>
<protein>
    <recommendedName>
        <fullName evidence="1">Lactose phosphotransferase system repressor</fullName>
    </recommendedName>
</protein>
<sequence length="269" mass="28521">MTAESRGAERADSPGIFAVERHGRIVDRLRRKGRLESAEIAAEFQVSGETVRRDLIVLEQAGVLKRVHGGAVLTAVTGVIPDVHQRETIMRSEKAKIAQAAGRYVPAQGGLILIDAGTTTHAFTEVYTFDAATTVVTPSLVVADEVLRRSESNVHTLGGSVNPRTWAESGDWTLHALSGMQADVVFLGASGVTVARGATTSDHTDAMVKRAMVKASRRRVLLCDSAKIGVAHLSHFADPGDIDVLITGAKANGSELDGLRTLGVEVVVV</sequence>
<evidence type="ECO:0000259" key="7">
    <source>
        <dbReference type="PROSITE" id="PS51000"/>
    </source>
</evidence>
<organism evidence="8 9">
    <name type="scientific">Phytohabitans kaempferiae</name>
    <dbReference type="NCBI Taxonomy" id="1620943"/>
    <lineage>
        <taxon>Bacteria</taxon>
        <taxon>Bacillati</taxon>
        <taxon>Actinomycetota</taxon>
        <taxon>Actinomycetes</taxon>
        <taxon>Micromonosporales</taxon>
        <taxon>Micromonosporaceae</taxon>
    </lineage>
</organism>
<dbReference type="InterPro" id="IPR037171">
    <property type="entry name" value="NagB/RpiA_transferase-like"/>
</dbReference>
<dbReference type="Gene3D" id="1.10.10.10">
    <property type="entry name" value="Winged helix-like DNA-binding domain superfamily/Winged helix DNA-binding domain"/>
    <property type="match status" value="1"/>
</dbReference>
<dbReference type="PROSITE" id="PS51000">
    <property type="entry name" value="HTH_DEOR_2"/>
    <property type="match status" value="1"/>
</dbReference>
<dbReference type="InterPro" id="IPR050313">
    <property type="entry name" value="Carb_Metab_HTH_regulators"/>
</dbReference>
<keyword evidence="4 8" id="KW-0238">DNA-binding</keyword>
<evidence type="ECO:0000313" key="8">
    <source>
        <dbReference type="EMBL" id="MFC0531427.1"/>
    </source>
</evidence>
<evidence type="ECO:0000256" key="5">
    <source>
        <dbReference type="ARBA" id="ARBA00023163"/>
    </source>
</evidence>
<keyword evidence="2" id="KW-0678">Repressor</keyword>
<keyword evidence="9" id="KW-1185">Reference proteome</keyword>
<dbReference type="SUPFAM" id="SSF46785">
    <property type="entry name" value="Winged helix' DNA-binding domain"/>
    <property type="match status" value="1"/>
</dbReference>
<reference evidence="8 9" key="1">
    <citation type="submission" date="2024-09" db="EMBL/GenBank/DDBJ databases">
        <authorList>
            <person name="Sun Q."/>
            <person name="Mori K."/>
        </authorList>
    </citation>
    <scope>NUCLEOTIDE SEQUENCE [LARGE SCALE GENOMIC DNA]</scope>
    <source>
        <strain evidence="8 9">TBRC 3947</strain>
    </source>
</reference>
<keyword evidence="3" id="KW-0805">Transcription regulation</keyword>
<dbReference type="InterPro" id="IPR014036">
    <property type="entry name" value="DeoR-like_C"/>
</dbReference>
<evidence type="ECO:0000256" key="6">
    <source>
        <dbReference type="ARBA" id="ARBA00024937"/>
    </source>
</evidence>
<dbReference type="PRINTS" id="PR00037">
    <property type="entry name" value="HTHLACR"/>
</dbReference>
<dbReference type="Gene3D" id="3.40.50.1360">
    <property type="match status" value="1"/>
</dbReference>
<dbReference type="PANTHER" id="PTHR30363">
    <property type="entry name" value="HTH-TYPE TRANSCRIPTIONAL REGULATOR SRLR-RELATED"/>
    <property type="match status" value="1"/>
</dbReference>
<evidence type="ECO:0000256" key="1">
    <source>
        <dbReference type="ARBA" id="ARBA00021390"/>
    </source>
</evidence>
<dbReference type="RefSeq" id="WP_377255832.1">
    <property type="nucleotide sequence ID" value="NZ_JBHLUH010000060.1"/>
</dbReference>
<dbReference type="SMART" id="SM00420">
    <property type="entry name" value="HTH_DEOR"/>
    <property type="match status" value="1"/>
</dbReference>
<dbReference type="InterPro" id="IPR018356">
    <property type="entry name" value="Tscrpt_reg_HTH_DeoR_CS"/>
</dbReference>
<evidence type="ECO:0000256" key="2">
    <source>
        <dbReference type="ARBA" id="ARBA00022491"/>
    </source>
</evidence>
<evidence type="ECO:0000256" key="3">
    <source>
        <dbReference type="ARBA" id="ARBA00023015"/>
    </source>
</evidence>
<evidence type="ECO:0000256" key="4">
    <source>
        <dbReference type="ARBA" id="ARBA00023125"/>
    </source>
</evidence>
<dbReference type="EMBL" id="JBHLUH010000060">
    <property type="protein sequence ID" value="MFC0531427.1"/>
    <property type="molecule type" value="Genomic_DNA"/>
</dbReference>
<dbReference type="GO" id="GO:0003677">
    <property type="term" value="F:DNA binding"/>
    <property type="evidence" value="ECO:0007669"/>
    <property type="project" value="UniProtKB-KW"/>
</dbReference>
<name>A0ABV6M9Q5_9ACTN</name>
<evidence type="ECO:0000313" key="9">
    <source>
        <dbReference type="Proteomes" id="UP001589867"/>
    </source>
</evidence>
<dbReference type="SUPFAM" id="SSF100950">
    <property type="entry name" value="NagB/RpiA/CoA transferase-like"/>
    <property type="match status" value="1"/>
</dbReference>
<proteinExistence type="predicted"/>
<dbReference type="Proteomes" id="UP001589867">
    <property type="component" value="Unassembled WGS sequence"/>
</dbReference>
<comment type="function">
    <text evidence="6">Repressor of the lactose catabolism operon. Galactose-6-phosphate is the inducer.</text>
</comment>
<keyword evidence="5" id="KW-0804">Transcription</keyword>
<dbReference type="InterPro" id="IPR001034">
    <property type="entry name" value="DeoR_HTH"/>
</dbReference>
<dbReference type="PANTHER" id="PTHR30363:SF4">
    <property type="entry name" value="GLYCEROL-3-PHOSPHATE REGULON REPRESSOR"/>
    <property type="match status" value="1"/>
</dbReference>
<dbReference type="PROSITE" id="PS00894">
    <property type="entry name" value="HTH_DEOR_1"/>
    <property type="match status" value="1"/>
</dbReference>
<dbReference type="Pfam" id="PF00455">
    <property type="entry name" value="DeoRC"/>
    <property type="match status" value="1"/>
</dbReference>
<dbReference type="InterPro" id="IPR036390">
    <property type="entry name" value="WH_DNA-bd_sf"/>
</dbReference>
<dbReference type="InterPro" id="IPR036388">
    <property type="entry name" value="WH-like_DNA-bd_sf"/>
</dbReference>
<dbReference type="Pfam" id="PF08220">
    <property type="entry name" value="HTH_DeoR"/>
    <property type="match status" value="1"/>
</dbReference>